<gene>
    <name evidence="10" type="ORF">CKAN_00724100</name>
</gene>
<feature type="domain" description="Pectate lyase" evidence="9">
    <location>
        <begin position="112"/>
        <end position="309"/>
    </location>
</feature>
<evidence type="ECO:0000256" key="7">
    <source>
        <dbReference type="ARBA" id="ARBA00023239"/>
    </source>
</evidence>
<dbReference type="AlphaFoldDB" id="A0A443NJK4"/>
<keyword evidence="4 8" id="KW-0479">Metal-binding</keyword>
<organism evidence="10 11">
    <name type="scientific">Cinnamomum micranthum f. kanehirae</name>
    <dbReference type="NCBI Taxonomy" id="337451"/>
    <lineage>
        <taxon>Eukaryota</taxon>
        <taxon>Viridiplantae</taxon>
        <taxon>Streptophyta</taxon>
        <taxon>Embryophyta</taxon>
        <taxon>Tracheophyta</taxon>
        <taxon>Spermatophyta</taxon>
        <taxon>Magnoliopsida</taxon>
        <taxon>Magnoliidae</taxon>
        <taxon>Laurales</taxon>
        <taxon>Lauraceae</taxon>
        <taxon>Cinnamomum</taxon>
    </lineage>
</organism>
<comment type="pathway">
    <text evidence="2 8">Glycan metabolism; pectin degradation; 2-dehydro-3-deoxy-D-gluconate from pectin: step 2/5.</text>
</comment>
<evidence type="ECO:0000256" key="6">
    <source>
        <dbReference type="ARBA" id="ARBA00022837"/>
    </source>
</evidence>
<reference evidence="10 11" key="1">
    <citation type="journal article" date="2019" name="Nat. Plants">
        <title>Stout camphor tree genome fills gaps in understanding of flowering plant genome evolution.</title>
        <authorList>
            <person name="Chaw S.M."/>
            <person name="Liu Y.C."/>
            <person name="Wu Y.W."/>
            <person name="Wang H.Y."/>
            <person name="Lin C.I."/>
            <person name="Wu C.S."/>
            <person name="Ke H.M."/>
            <person name="Chang L.Y."/>
            <person name="Hsu C.Y."/>
            <person name="Yang H.T."/>
            <person name="Sudianto E."/>
            <person name="Hsu M.H."/>
            <person name="Wu K.P."/>
            <person name="Wang L.N."/>
            <person name="Leebens-Mack J.H."/>
            <person name="Tsai I.J."/>
        </authorList>
    </citation>
    <scope>NUCLEOTIDE SEQUENCE [LARGE SCALE GENOMIC DNA]</scope>
    <source>
        <strain evidence="11">cv. Chaw 1501</strain>
        <tissue evidence="10">Young leaves</tissue>
    </source>
</reference>
<proteinExistence type="inferred from homology"/>
<dbReference type="Gene3D" id="2.160.20.10">
    <property type="entry name" value="Single-stranded right-handed beta-helix, Pectin lyase-like"/>
    <property type="match status" value="1"/>
</dbReference>
<protein>
    <recommendedName>
        <fullName evidence="3 8">Pectate lyase</fullName>
        <ecNumber evidence="3 8">4.2.2.2</ecNumber>
    </recommendedName>
</protein>
<evidence type="ECO:0000256" key="2">
    <source>
        <dbReference type="ARBA" id="ARBA00005220"/>
    </source>
</evidence>
<comment type="similarity">
    <text evidence="8">Belongs to the polysaccharide lyase 1 family.</text>
</comment>
<keyword evidence="7 8" id="KW-0456">Lyase</keyword>
<comment type="catalytic activity">
    <reaction evidence="1 8">
        <text>Eliminative cleavage of (1-&gt;4)-alpha-D-galacturonan to give oligosaccharides with 4-deoxy-alpha-D-galact-4-enuronosyl groups at their non-reducing ends.</text>
        <dbReference type="EC" id="4.2.2.2"/>
    </reaction>
</comment>
<evidence type="ECO:0000256" key="1">
    <source>
        <dbReference type="ARBA" id="ARBA00000695"/>
    </source>
</evidence>
<feature type="chain" id="PRO_5018809899" description="Pectate lyase" evidence="8">
    <location>
        <begin position="30"/>
        <end position="387"/>
    </location>
</feature>
<evidence type="ECO:0000256" key="4">
    <source>
        <dbReference type="ARBA" id="ARBA00022723"/>
    </source>
</evidence>
<dbReference type="GO" id="GO:0046872">
    <property type="term" value="F:metal ion binding"/>
    <property type="evidence" value="ECO:0007669"/>
    <property type="project" value="UniProtKB-KW"/>
</dbReference>
<dbReference type="InterPro" id="IPR012334">
    <property type="entry name" value="Pectin_lyas_fold"/>
</dbReference>
<comment type="caution">
    <text evidence="10">The sequence shown here is derived from an EMBL/GenBank/DDBJ whole genome shotgun (WGS) entry which is preliminary data.</text>
</comment>
<comment type="cofactor">
    <cofactor evidence="8">
        <name>Ca(2+)</name>
        <dbReference type="ChEBI" id="CHEBI:29108"/>
    </cofactor>
    <text evidence="8">Binds 1 Ca(2+) ion. Required for its activity.</text>
</comment>
<keyword evidence="6 8" id="KW-0106">Calcium</keyword>
<evidence type="ECO:0000313" key="11">
    <source>
        <dbReference type="Proteomes" id="UP000283530"/>
    </source>
</evidence>
<dbReference type="STRING" id="337451.A0A443NJK4"/>
<dbReference type="SMART" id="SM00656">
    <property type="entry name" value="Amb_all"/>
    <property type="match status" value="1"/>
</dbReference>
<feature type="signal peptide" evidence="8">
    <location>
        <begin position="1"/>
        <end position="29"/>
    </location>
</feature>
<evidence type="ECO:0000313" key="10">
    <source>
        <dbReference type="EMBL" id="RWR78697.1"/>
    </source>
</evidence>
<dbReference type="InterPro" id="IPR011050">
    <property type="entry name" value="Pectin_lyase_fold/virulence"/>
</dbReference>
<dbReference type="UniPathway" id="UPA00545">
    <property type="reaction ID" value="UER00824"/>
</dbReference>
<dbReference type="GO" id="GO:0030570">
    <property type="term" value="F:pectate lyase activity"/>
    <property type="evidence" value="ECO:0007669"/>
    <property type="project" value="UniProtKB-EC"/>
</dbReference>
<evidence type="ECO:0000259" key="9">
    <source>
        <dbReference type="SMART" id="SM00656"/>
    </source>
</evidence>
<dbReference type="InterPro" id="IPR018082">
    <property type="entry name" value="AmbAllergen"/>
</dbReference>
<evidence type="ECO:0000256" key="8">
    <source>
        <dbReference type="RuleBase" id="RU361123"/>
    </source>
</evidence>
<sequence>MASSGTHINSTMKLALCLILFFMVDPTIATRSSRMNVIDRCWRRQPNWARNRPLLAMCSIGFAGKMTNNVGRGVRHYTVTDPSDDPINPHPGTLRYGATLIEGKVWIKFHRSMHINLQKPLLISSFTAIDGRGSNVHIANGACFLLHKVTSVIIHGLHIHHCQKPSPGKVITPGAKILDLGRFDVDAIAVIGSSKVWIDHNTLYQCKDGLVDVTQGSTAVTISNNWFKDQDKVMLLGHDDGYLQDRRMKVTLIFNRFGPNCHQRMPRARHGYVHVANNLYEGWGMYAIGGSMNPSIKSDSNVFISSGSNKRHAYEVTWRGGGQGDRYSWNWKSKNDHFVNGAFFRQSGNTVARPNYNRYQSFIVENAGMVRSITSSSGALSCTRTRC</sequence>
<dbReference type="PANTHER" id="PTHR31683">
    <property type="entry name" value="PECTATE LYASE 18-RELATED"/>
    <property type="match status" value="1"/>
</dbReference>
<accession>A0A443NJK4</accession>
<keyword evidence="11" id="KW-1185">Reference proteome</keyword>
<dbReference type="Proteomes" id="UP000283530">
    <property type="component" value="Unassembled WGS sequence"/>
</dbReference>
<dbReference type="PANTHER" id="PTHR31683:SF74">
    <property type="entry name" value="PECTATE LYASE"/>
    <property type="match status" value="1"/>
</dbReference>
<dbReference type="Pfam" id="PF00544">
    <property type="entry name" value="Pectate_lyase_4"/>
    <property type="match status" value="1"/>
</dbReference>
<dbReference type="OrthoDB" id="1637350at2759"/>
<keyword evidence="5 8" id="KW-0732">Signal</keyword>
<name>A0A443NJK4_9MAGN</name>
<dbReference type="GO" id="GO:0045490">
    <property type="term" value="P:pectin catabolic process"/>
    <property type="evidence" value="ECO:0007669"/>
    <property type="project" value="UniProtKB-UniPathway"/>
</dbReference>
<dbReference type="InterPro" id="IPR045032">
    <property type="entry name" value="PEL"/>
</dbReference>
<dbReference type="EMBL" id="QPKB01000003">
    <property type="protein sequence ID" value="RWR78697.1"/>
    <property type="molecule type" value="Genomic_DNA"/>
</dbReference>
<dbReference type="EC" id="4.2.2.2" evidence="3 8"/>
<evidence type="ECO:0000256" key="5">
    <source>
        <dbReference type="ARBA" id="ARBA00022729"/>
    </source>
</evidence>
<dbReference type="InterPro" id="IPR002022">
    <property type="entry name" value="Pec_lyase"/>
</dbReference>
<dbReference type="PRINTS" id="PR00807">
    <property type="entry name" value="AMBALLERGEN"/>
</dbReference>
<evidence type="ECO:0000256" key="3">
    <source>
        <dbReference type="ARBA" id="ARBA00012272"/>
    </source>
</evidence>
<dbReference type="SUPFAM" id="SSF51126">
    <property type="entry name" value="Pectin lyase-like"/>
    <property type="match status" value="1"/>
</dbReference>